<proteinExistence type="predicted"/>
<reference evidence="1 2" key="1">
    <citation type="submission" date="2021-08" db="EMBL/GenBank/DDBJ databases">
        <title>Draft Genome Sequence of Phanerochaete sordida strain YK-624.</title>
        <authorList>
            <person name="Mori T."/>
            <person name="Dohra H."/>
            <person name="Suzuki T."/>
            <person name="Kawagishi H."/>
            <person name="Hirai H."/>
        </authorList>
    </citation>
    <scope>NUCLEOTIDE SEQUENCE [LARGE SCALE GENOMIC DNA]</scope>
    <source>
        <strain evidence="1 2">YK-624</strain>
    </source>
</reference>
<protein>
    <submittedName>
        <fullName evidence="1">Uncharacterized protein</fullName>
    </submittedName>
</protein>
<gene>
    <name evidence="1" type="ORF">PsYK624_152770</name>
</gene>
<dbReference type="AlphaFoldDB" id="A0A9P3LLT8"/>
<sequence>MQVSRAAELPEDLFDHILWHACFRSWKQKILTSVGKQCFLTCAAVCRYWARLARREVFRFVALRSADDLRRFRVLLDAPALRGLEPVALLVEDLIAIVSSAGAPWLHLVFTRVLPVLKKDVVLAVNLLPAPDHTWHALSPALPRPLPGSVMPVRTLAIHNIHFLSGRVLARLLASLPRLVSLLTDNITFGTRLTSQDFLRVPYGLRLHSVTSDSLTIPLALLPRLVRNSTPKGPSARPSRVAGYFLRRDDETHLCEILGHFRTVPSDSYKLVRQYEASPNDNPASTRNHFWFNTHDLDVHGGQRYTSPPLIIVLEPYTMTSDAPTPLYVRFIHIHLEPSGGLGLTDYGARLWPAFAATAAKFKNLQCVEAITPLALLQGADGRAPHDLAPAHEAFAPLVKANKLRFRVVRPLYGPSGALETVWLASRLPPPPRRPALSDLPADVQDVFMRAILPAVLRHAGGAKAFWEPRLPEVQRILDALPEYRYHWQLWRDRRVCATLAQERVREWQSGFGAAALRGMALLAGRMADAMRAQGMDDDAVRSEMSRIVKTGLGDARAPDRRFWWWNLVFDGEPKRMFGSPLVLYTFSHHVQTVGSVRILIQPPFAPWLSPSGALILSVLAAERALQAYSTGAFVEPRAFSAANWKDGWYYNQACHRFEDISRTAHLENVIRDLHGKYWPLLVNCAVAVRAQVDRMPLRKGEGLGVLGALSLGAPWDGPFLAAGETAAK</sequence>
<organism evidence="1 2">
    <name type="scientific">Phanerochaete sordida</name>
    <dbReference type="NCBI Taxonomy" id="48140"/>
    <lineage>
        <taxon>Eukaryota</taxon>
        <taxon>Fungi</taxon>
        <taxon>Dikarya</taxon>
        <taxon>Basidiomycota</taxon>
        <taxon>Agaricomycotina</taxon>
        <taxon>Agaricomycetes</taxon>
        <taxon>Polyporales</taxon>
        <taxon>Phanerochaetaceae</taxon>
        <taxon>Phanerochaete</taxon>
    </lineage>
</organism>
<comment type="caution">
    <text evidence="1">The sequence shown here is derived from an EMBL/GenBank/DDBJ whole genome shotgun (WGS) entry which is preliminary data.</text>
</comment>
<evidence type="ECO:0000313" key="1">
    <source>
        <dbReference type="EMBL" id="GJE99039.1"/>
    </source>
</evidence>
<dbReference type="OrthoDB" id="2804335at2759"/>
<name>A0A9P3LLT8_9APHY</name>
<keyword evidence="2" id="KW-1185">Reference proteome</keyword>
<dbReference type="EMBL" id="BPQB01000099">
    <property type="protein sequence ID" value="GJE99039.1"/>
    <property type="molecule type" value="Genomic_DNA"/>
</dbReference>
<accession>A0A9P3LLT8</accession>
<dbReference type="Proteomes" id="UP000703269">
    <property type="component" value="Unassembled WGS sequence"/>
</dbReference>
<evidence type="ECO:0000313" key="2">
    <source>
        <dbReference type="Proteomes" id="UP000703269"/>
    </source>
</evidence>